<dbReference type="InterPro" id="IPR000014">
    <property type="entry name" value="PAS"/>
</dbReference>
<evidence type="ECO:0000313" key="7">
    <source>
        <dbReference type="Proteomes" id="UP000070282"/>
    </source>
</evidence>
<dbReference type="CDD" id="cd00130">
    <property type="entry name" value="PAS"/>
    <property type="match status" value="1"/>
</dbReference>
<organism evidence="5 7">
    <name type="scientific">Marinobacter excellens LAMA 842</name>
    <dbReference type="NCBI Taxonomy" id="1306954"/>
    <lineage>
        <taxon>Bacteria</taxon>
        <taxon>Pseudomonadati</taxon>
        <taxon>Pseudomonadota</taxon>
        <taxon>Gammaproteobacteria</taxon>
        <taxon>Pseudomonadales</taxon>
        <taxon>Marinobacteraceae</taxon>
        <taxon>Marinobacter</taxon>
    </lineage>
</organism>
<sequence length="504" mass="56713">MASNYGAGQPDRMPAHFFRKLASGVPGILFTYWLSPDGQSHRYPYVSDQVQDLFGIEPALLNEDARAVFSVIHPEDATGVANSIVHSAQTLEPWCYRARLKLLDGQYQWFEAHSVPERQPDGSTIWYGQFHNIQHYKELEQILRDSEAEFQFQAGFQKLIARLSGEFIQLGFGSIDECIDELLRSIGGFFGIDRAYVYGFSQDHLTMTNTHEWCAPGVASLMADQQSVAIQEFQWWQAQINAMKNLNQVVFIEDVKRLPPEANNERALLESQGVSSMFCVPIWIRGQVMGFFGVDSLSHRSWRQDMADLLIIVSGLLSGALERNRLEEDLLNQSIRDPLTGLHNRRYLMPRLDEVLATCSRHGERFCLAMFDIDHFKRINDNLGHLAGDQVLVRFAELLLANTRNTDVVSRYGGEEFLVVFTELADANVQPLVERIMHAVRAEKFVIGGETFGITVSAGSVCVAELTEEPVSPHALIGLADQRLYQAKQGGRDCLVDASGLSRI</sequence>
<dbReference type="SUPFAM" id="SSF55785">
    <property type="entry name" value="PYP-like sensor domain (PAS domain)"/>
    <property type="match status" value="1"/>
</dbReference>
<comment type="cofactor">
    <cofactor evidence="1">
        <name>Mg(2+)</name>
        <dbReference type="ChEBI" id="CHEBI:18420"/>
    </cofactor>
</comment>
<dbReference type="Gene3D" id="3.30.70.270">
    <property type="match status" value="1"/>
</dbReference>
<reference evidence="5" key="1">
    <citation type="submission" date="2015-12" db="EMBL/GenBank/DDBJ databases">
        <authorList>
            <person name="Shamseldin A."/>
            <person name="Moawad H."/>
            <person name="Abd El-Rahim W.M."/>
            <person name="Sadowsky M.J."/>
        </authorList>
    </citation>
    <scope>NUCLEOTIDE SEQUENCE [LARGE SCALE GENOMIC DNA]</scope>
    <source>
        <strain evidence="5">LAMA 842</strain>
    </source>
</reference>
<dbReference type="GO" id="GO:0005886">
    <property type="term" value="C:plasma membrane"/>
    <property type="evidence" value="ECO:0007669"/>
    <property type="project" value="TreeGrafter"/>
</dbReference>
<dbReference type="GO" id="GO:0043709">
    <property type="term" value="P:cell adhesion involved in single-species biofilm formation"/>
    <property type="evidence" value="ECO:0007669"/>
    <property type="project" value="TreeGrafter"/>
</dbReference>
<dbReference type="FunFam" id="3.30.70.270:FF:000001">
    <property type="entry name" value="Diguanylate cyclase domain protein"/>
    <property type="match status" value="1"/>
</dbReference>
<dbReference type="PROSITE" id="PS50887">
    <property type="entry name" value="GGDEF"/>
    <property type="match status" value="1"/>
</dbReference>
<dbReference type="InterPro" id="IPR050469">
    <property type="entry name" value="Diguanylate_Cyclase"/>
</dbReference>
<dbReference type="SMART" id="SM00267">
    <property type="entry name" value="GGDEF"/>
    <property type="match status" value="1"/>
</dbReference>
<dbReference type="GO" id="GO:0052621">
    <property type="term" value="F:diguanylate cyclase activity"/>
    <property type="evidence" value="ECO:0007669"/>
    <property type="project" value="UniProtKB-EC"/>
</dbReference>
<dbReference type="SUPFAM" id="SSF55073">
    <property type="entry name" value="Nucleotide cyclase"/>
    <property type="match status" value="1"/>
</dbReference>
<dbReference type="AlphaFoldDB" id="A0A137SE26"/>
<evidence type="ECO:0000256" key="1">
    <source>
        <dbReference type="ARBA" id="ARBA00001946"/>
    </source>
</evidence>
<protein>
    <recommendedName>
        <fullName evidence="2">diguanylate cyclase</fullName>
        <ecNumber evidence="2">2.7.7.65</ecNumber>
    </recommendedName>
</protein>
<dbReference type="EMBL" id="LOCO01000003">
    <property type="protein sequence ID" value="KXO11343.1"/>
    <property type="molecule type" value="Genomic_DNA"/>
</dbReference>
<dbReference type="Gene3D" id="3.30.450.40">
    <property type="match status" value="1"/>
</dbReference>
<proteinExistence type="predicted"/>
<dbReference type="NCBIfam" id="TIGR00254">
    <property type="entry name" value="GGDEF"/>
    <property type="match status" value="1"/>
</dbReference>
<keyword evidence="7" id="KW-1185">Reference proteome</keyword>
<evidence type="ECO:0000313" key="6">
    <source>
        <dbReference type="EMBL" id="KXO11343.1"/>
    </source>
</evidence>
<dbReference type="Proteomes" id="UP000070282">
    <property type="component" value="Unassembled WGS sequence"/>
</dbReference>
<dbReference type="SMART" id="SM00065">
    <property type="entry name" value="GAF"/>
    <property type="match status" value="1"/>
</dbReference>
<evidence type="ECO:0000313" key="5">
    <source>
        <dbReference type="EMBL" id="KXO10679.1"/>
    </source>
</evidence>
<dbReference type="InterPro" id="IPR043128">
    <property type="entry name" value="Rev_trsase/Diguanyl_cyclase"/>
</dbReference>
<dbReference type="Pfam" id="PF01590">
    <property type="entry name" value="GAF"/>
    <property type="match status" value="1"/>
</dbReference>
<dbReference type="PANTHER" id="PTHR45138:SF9">
    <property type="entry name" value="DIGUANYLATE CYCLASE DGCM-RELATED"/>
    <property type="match status" value="1"/>
</dbReference>
<dbReference type="InterPro" id="IPR029787">
    <property type="entry name" value="Nucleotide_cyclase"/>
</dbReference>
<dbReference type="GO" id="GO:1902201">
    <property type="term" value="P:negative regulation of bacterial-type flagellum-dependent cell motility"/>
    <property type="evidence" value="ECO:0007669"/>
    <property type="project" value="TreeGrafter"/>
</dbReference>
<evidence type="ECO:0000256" key="2">
    <source>
        <dbReference type="ARBA" id="ARBA00012528"/>
    </source>
</evidence>
<reference evidence="7" key="2">
    <citation type="submission" date="2015-12" db="EMBL/GenBank/DDBJ databases">
        <authorList>
            <person name="Lima A."/>
            <person name="Farahani Zayas N."/>
            <person name="Castro Da Silva M.A."/>
            <person name="Cabral A."/>
            <person name="Pessatti M.L."/>
        </authorList>
    </citation>
    <scope>NUCLEOTIDE SEQUENCE [LARGE SCALE GENOMIC DNA]</scope>
    <source>
        <strain evidence="7">LAMA 842</strain>
    </source>
</reference>
<comment type="caution">
    <text evidence="5">The sequence shown here is derived from an EMBL/GenBank/DDBJ whole genome shotgun (WGS) entry which is preliminary data.</text>
</comment>
<dbReference type="InterPro" id="IPR000160">
    <property type="entry name" value="GGDEF_dom"/>
</dbReference>
<gene>
    <name evidence="5" type="ORF">J122_1294</name>
    <name evidence="6" type="ORF">J122_787</name>
</gene>
<dbReference type="CDD" id="cd01949">
    <property type="entry name" value="GGDEF"/>
    <property type="match status" value="1"/>
</dbReference>
<dbReference type="InterPro" id="IPR013655">
    <property type="entry name" value="PAS_fold_3"/>
</dbReference>
<dbReference type="RefSeq" id="WP_061331212.1">
    <property type="nucleotide sequence ID" value="NZ_LOCO01000003.1"/>
</dbReference>
<dbReference type="Gene3D" id="3.30.450.20">
    <property type="entry name" value="PAS domain"/>
    <property type="match status" value="1"/>
</dbReference>
<comment type="catalytic activity">
    <reaction evidence="3">
        <text>2 GTP = 3',3'-c-di-GMP + 2 diphosphate</text>
        <dbReference type="Rhea" id="RHEA:24898"/>
        <dbReference type="ChEBI" id="CHEBI:33019"/>
        <dbReference type="ChEBI" id="CHEBI:37565"/>
        <dbReference type="ChEBI" id="CHEBI:58805"/>
        <dbReference type="EC" id="2.7.7.65"/>
    </reaction>
</comment>
<dbReference type="InterPro" id="IPR003018">
    <property type="entry name" value="GAF"/>
</dbReference>
<dbReference type="SUPFAM" id="SSF55781">
    <property type="entry name" value="GAF domain-like"/>
    <property type="match status" value="1"/>
</dbReference>
<dbReference type="Pfam" id="PF08447">
    <property type="entry name" value="PAS_3"/>
    <property type="match status" value="1"/>
</dbReference>
<name>A0A137SE26_9GAMM</name>
<evidence type="ECO:0000259" key="4">
    <source>
        <dbReference type="PROSITE" id="PS50887"/>
    </source>
</evidence>
<dbReference type="InterPro" id="IPR035965">
    <property type="entry name" value="PAS-like_dom_sf"/>
</dbReference>
<dbReference type="InterPro" id="IPR029016">
    <property type="entry name" value="GAF-like_dom_sf"/>
</dbReference>
<dbReference type="EMBL" id="LOCO01000005">
    <property type="protein sequence ID" value="KXO10679.1"/>
    <property type="molecule type" value="Genomic_DNA"/>
</dbReference>
<evidence type="ECO:0000256" key="3">
    <source>
        <dbReference type="ARBA" id="ARBA00034247"/>
    </source>
</evidence>
<dbReference type="PANTHER" id="PTHR45138">
    <property type="entry name" value="REGULATORY COMPONENTS OF SENSORY TRANSDUCTION SYSTEM"/>
    <property type="match status" value="1"/>
</dbReference>
<dbReference type="PATRIC" id="fig|1306954.6.peg.2339"/>
<accession>A0A137SE26</accession>
<dbReference type="Pfam" id="PF00990">
    <property type="entry name" value="GGDEF"/>
    <property type="match status" value="1"/>
</dbReference>
<dbReference type="EC" id="2.7.7.65" evidence="2"/>
<feature type="domain" description="GGDEF" evidence="4">
    <location>
        <begin position="364"/>
        <end position="500"/>
    </location>
</feature>